<keyword evidence="2" id="KW-1185">Reference proteome</keyword>
<dbReference type="AlphaFoldDB" id="A8GPP2"/>
<proteinExistence type="predicted"/>
<reference evidence="1" key="1">
    <citation type="submission" date="2007-09" db="EMBL/GenBank/DDBJ databases">
        <title>Complete Genome Sequence of Rickettsia akari.</title>
        <authorList>
            <person name="Madan A."/>
            <person name="Fahey J."/>
            <person name="Helton E."/>
            <person name="Ketteman M."/>
            <person name="Madan A."/>
            <person name="Rodrigues S."/>
            <person name="Sanchez A."/>
            <person name="Whiting M."/>
            <person name="Dasch G."/>
            <person name="Eremeeva M."/>
        </authorList>
    </citation>
    <scope>NUCLEOTIDE SEQUENCE</scope>
    <source>
        <strain evidence="1">Hartford</strain>
    </source>
</reference>
<dbReference type="KEGG" id="rak:A1C_05660"/>
<evidence type="ECO:0000313" key="2">
    <source>
        <dbReference type="Proteomes" id="UP000006830"/>
    </source>
</evidence>
<name>A8GPP2_RICAH</name>
<dbReference type="STRING" id="293614.A1C_05660"/>
<dbReference type="RefSeq" id="WP_012149997.1">
    <property type="nucleotide sequence ID" value="NC_009881.1"/>
</dbReference>
<sequence>MAEFLYRLPLEKDLIHQGEKITIEIENSEIKIVSVDNIIDEMHKIFTKNQIDKNISIVDDFIAERRQEYLMEEKKVTNVQNNI</sequence>
<evidence type="ECO:0000313" key="1">
    <source>
        <dbReference type="EMBL" id="ABV75367.1"/>
    </source>
</evidence>
<dbReference type="HOGENOM" id="CLU_2540423_0_0_5"/>
<accession>A8GPP2</accession>
<dbReference type="EMBL" id="CP000847">
    <property type="protein sequence ID" value="ABV75367.1"/>
    <property type="molecule type" value="Genomic_DNA"/>
</dbReference>
<gene>
    <name evidence="1" type="ordered locus">A1C_05660</name>
</gene>
<protein>
    <submittedName>
        <fullName evidence="1">Transcriptional regulator</fullName>
    </submittedName>
</protein>
<organism evidence="1 2">
    <name type="scientific">Rickettsia akari (strain Hartford)</name>
    <dbReference type="NCBI Taxonomy" id="293614"/>
    <lineage>
        <taxon>Bacteria</taxon>
        <taxon>Pseudomonadati</taxon>
        <taxon>Pseudomonadota</taxon>
        <taxon>Alphaproteobacteria</taxon>
        <taxon>Rickettsiales</taxon>
        <taxon>Rickettsiaceae</taxon>
        <taxon>Rickettsieae</taxon>
        <taxon>Rickettsia</taxon>
        <taxon>spotted fever group</taxon>
    </lineage>
</organism>
<dbReference type="Proteomes" id="UP000006830">
    <property type="component" value="Chromosome"/>
</dbReference>